<feature type="transmembrane region" description="Helical" evidence="1">
    <location>
        <begin position="369"/>
        <end position="386"/>
    </location>
</feature>
<feature type="transmembrane region" description="Helical" evidence="1">
    <location>
        <begin position="228"/>
        <end position="252"/>
    </location>
</feature>
<dbReference type="Gene3D" id="3.40.30.10">
    <property type="entry name" value="Glutaredoxin"/>
    <property type="match status" value="1"/>
</dbReference>
<organism evidence="3 4">
    <name type="scientific">Legionella cardiaca</name>
    <dbReference type="NCBI Taxonomy" id="1071983"/>
    <lineage>
        <taxon>Bacteria</taxon>
        <taxon>Pseudomonadati</taxon>
        <taxon>Pseudomonadota</taxon>
        <taxon>Gammaproteobacteria</taxon>
        <taxon>Legionellales</taxon>
        <taxon>Legionellaceae</taxon>
        <taxon>Legionella</taxon>
    </lineage>
</organism>
<dbReference type="EMBL" id="CP119078">
    <property type="protein sequence ID" value="WED41934.1"/>
    <property type="molecule type" value="Genomic_DNA"/>
</dbReference>
<evidence type="ECO:0000256" key="2">
    <source>
        <dbReference type="SAM" id="SignalP"/>
    </source>
</evidence>
<feature type="transmembrane region" description="Helical" evidence="1">
    <location>
        <begin position="343"/>
        <end position="363"/>
    </location>
</feature>
<evidence type="ECO:0000313" key="4">
    <source>
        <dbReference type="Proteomes" id="UP001222087"/>
    </source>
</evidence>
<name>A0ABY8AQ70_9GAMM</name>
<gene>
    <name evidence="3" type="ORF">PXX05_08290</name>
</gene>
<dbReference type="Proteomes" id="UP001222087">
    <property type="component" value="Chromosome"/>
</dbReference>
<feature type="chain" id="PRO_5046055169" description="Thioredoxin domain-containing protein" evidence="2">
    <location>
        <begin position="23"/>
        <end position="394"/>
    </location>
</feature>
<evidence type="ECO:0000256" key="1">
    <source>
        <dbReference type="SAM" id="Phobius"/>
    </source>
</evidence>
<sequence length="394" mass="44471">MRFVARIVLCGLLYAIVSLSWADASSSWFTHGENKEIKIQVSLFLSSTCTHCQKADAFFRGLEANTPWLEVHRYLVNLDKTALTTFNQFLEQQGSDDFSVPAIFFCNSHWIGFAEANSSGKELLRGLNYCHDKLTQTGQLDANTTKVLRQWASANLYGSNITSPPSAAVFLPMVALTDSLNPCSIFGIVTLFSFLWLSRNRTLQLTLGLSFLVVVGIVHYIQQVHTAFFFQAYSGLRIPVILIGLGLLAYVLGYLKAFNEKQAIIVPCLVALTALAIQAYMQTCTPNFSLIFEQWLSAQGFSPAKTVILEILYQLFYLLPWLLFILVIVFWGKAARFAKYQNILAKMAYIFLVIVVLVFIFYPYALAKFWLSFLALPVTFFIAFILRKRAFPLP</sequence>
<reference evidence="3 4" key="1">
    <citation type="submission" date="2023-02" db="EMBL/GenBank/DDBJ databases">
        <title>Genome Sequence of L. cardiaca H63T.</title>
        <authorList>
            <person name="Lopez A.E."/>
            <person name="Cianciotto N.P."/>
        </authorList>
    </citation>
    <scope>NUCLEOTIDE SEQUENCE [LARGE SCALE GENOMIC DNA]</scope>
    <source>
        <strain evidence="3 4">H63</strain>
    </source>
</reference>
<keyword evidence="1" id="KW-0472">Membrane</keyword>
<feature type="transmembrane region" description="Helical" evidence="1">
    <location>
        <begin position="311"/>
        <end position="331"/>
    </location>
</feature>
<feature type="transmembrane region" description="Helical" evidence="1">
    <location>
        <begin position="179"/>
        <end position="198"/>
    </location>
</feature>
<dbReference type="SUPFAM" id="SSF52833">
    <property type="entry name" value="Thioredoxin-like"/>
    <property type="match status" value="1"/>
</dbReference>
<feature type="transmembrane region" description="Helical" evidence="1">
    <location>
        <begin position="264"/>
        <end position="281"/>
    </location>
</feature>
<protein>
    <recommendedName>
        <fullName evidence="5">Thioredoxin domain-containing protein</fullName>
    </recommendedName>
</protein>
<keyword evidence="4" id="KW-1185">Reference proteome</keyword>
<keyword evidence="1" id="KW-1133">Transmembrane helix</keyword>
<proteinExistence type="predicted"/>
<keyword evidence="1" id="KW-0812">Transmembrane</keyword>
<dbReference type="RefSeq" id="WP_275087758.1">
    <property type="nucleotide sequence ID" value="NZ_CP119078.1"/>
</dbReference>
<dbReference type="InterPro" id="IPR036249">
    <property type="entry name" value="Thioredoxin-like_sf"/>
</dbReference>
<feature type="signal peptide" evidence="2">
    <location>
        <begin position="1"/>
        <end position="22"/>
    </location>
</feature>
<evidence type="ECO:0000313" key="3">
    <source>
        <dbReference type="EMBL" id="WED41934.1"/>
    </source>
</evidence>
<accession>A0ABY8AQ70</accession>
<keyword evidence="2" id="KW-0732">Signal</keyword>
<feature type="transmembrane region" description="Helical" evidence="1">
    <location>
        <begin position="205"/>
        <end position="222"/>
    </location>
</feature>
<evidence type="ECO:0008006" key="5">
    <source>
        <dbReference type="Google" id="ProtNLM"/>
    </source>
</evidence>